<feature type="compositionally biased region" description="Polar residues" evidence="2">
    <location>
        <begin position="293"/>
        <end position="310"/>
    </location>
</feature>
<evidence type="ECO:0000256" key="2">
    <source>
        <dbReference type="SAM" id="MobiDB-lite"/>
    </source>
</evidence>
<organism evidence="3 4">
    <name type="scientific">Rhynchophorus ferrugineus</name>
    <name type="common">Red palm weevil</name>
    <name type="synonym">Curculio ferrugineus</name>
    <dbReference type="NCBI Taxonomy" id="354439"/>
    <lineage>
        <taxon>Eukaryota</taxon>
        <taxon>Metazoa</taxon>
        <taxon>Ecdysozoa</taxon>
        <taxon>Arthropoda</taxon>
        <taxon>Hexapoda</taxon>
        <taxon>Insecta</taxon>
        <taxon>Pterygota</taxon>
        <taxon>Neoptera</taxon>
        <taxon>Endopterygota</taxon>
        <taxon>Coleoptera</taxon>
        <taxon>Polyphaga</taxon>
        <taxon>Cucujiformia</taxon>
        <taxon>Curculionidae</taxon>
        <taxon>Dryophthorinae</taxon>
        <taxon>Rhynchophorus</taxon>
    </lineage>
</organism>
<sequence length="974" mass="107295">MNVSLQNRCQQYQNTIARLNLEITTLRQQLEERSHENHPEGFLQAHTAVLKRHAEESRKHYEKCLDDVANQVVKAILAQKGLREEVGKSKSKIQELESQNQALTSMLVHQLRGENPGSPGDLEAFSKQLSIQCQNKGQDLSPDTSPSMLLSTSLTTKHCNSFNSEILEESPGSESCEFSVSETDKRLSADGVNILETKFSLEDKKRHQVLTKLWTELKGTEVTPKKLLEALGAIDSALWVPPKRPVSLNLQLPILQTRLKRTRPILAQSNSKSEEETTGNESPESGNRDEGYSTMSSDVQADVTRASNAATLPHRSLEDLKEASDETDLSSDNRQISISTLPSIQENNALELEEDSNECLWNNSSYMMDKAGRELVTLLMDSPNGDKQWPYAVSSSGRQQISPDNSWSSGASDCCHSHEPETCSKRSSAASDDTGELPQIGTDFTRDFYRLVKFESTKSLASTSSRSIGGALSEVGDRDAALQNVLIQNFIAEQQKFVHSKDRPRSVNDIAKDFSIEVLEDAKNHENEHGIPKSDSKLSDDENYVTLKQLCEAYEQKEKEKQASGLSDKLSYAEEVCVASQLDIESENCSNIGDRPVDICSSVDVELTTLDYQSSLIENNEASDKNPSADPTVNSDRVGLTNSELIRSTDTNCSDVSANNCTSESLTSSVSTPETVVSKIPRRKTPSRIPVSPARVILNNNNNNNNNRDSLQETKIPKSKIPHKSNKPKPKKIVHVHQNNQPQHIITAEKLPQSTSGVISNIIEGPPHRAVSFHERATSKDVIDELNRMIKNGDESSVAVEANETAPNPKLDQACRPTGWIHVEKDIDLTDPKARANLLDVMMASVSSDSSPTSSCGDSIASDSPDDPPDYGHLHKIHKYHRQKKASASAPCTPLTETTVASAPPSRPTIIGRPDFFVRYGDKEKEAVASFDFLNDFSSDTSSLSCSVEGSLEEIEDIPETDASTSRTIKISQV</sequence>
<feature type="region of interest" description="Disordered" evidence="2">
    <location>
        <begin position="847"/>
        <end position="872"/>
    </location>
</feature>
<evidence type="ECO:0000256" key="1">
    <source>
        <dbReference type="SAM" id="Coils"/>
    </source>
</evidence>
<feature type="compositionally biased region" description="Low complexity" evidence="2">
    <location>
        <begin position="847"/>
        <end position="863"/>
    </location>
</feature>
<feature type="compositionally biased region" description="Polar residues" evidence="2">
    <location>
        <begin position="962"/>
        <end position="974"/>
    </location>
</feature>
<dbReference type="Proteomes" id="UP000625711">
    <property type="component" value="Unassembled WGS sequence"/>
</dbReference>
<dbReference type="OrthoDB" id="8930856at2759"/>
<feature type="region of interest" description="Disordered" evidence="2">
    <location>
        <begin position="651"/>
        <end position="730"/>
    </location>
</feature>
<feature type="region of interest" description="Disordered" evidence="2">
    <location>
        <begin position="952"/>
        <end position="974"/>
    </location>
</feature>
<keyword evidence="1" id="KW-0175">Coiled coil</keyword>
<feature type="compositionally biased region" description="Basic residues" evidence="2">
    <location>
        <begin position="717"/>
        <end position="730"/>
    </location>
</feature>
<gene>
    <name evidence="3" type="ORF">GWI33_015835</name>
</gene>
<feature type="compositionally biased region" description="Basic and acidic residues" evidence="2">
    <location>
        <begin position="315"/>
        <end position="324"/>
    </location>
</feature>
<dbReference type="AlphaFoldDB" id="A0A834I4M1"/>
<dbReference type="InterPro" id="IPR026163">
    <property type="entry name" value="Nckap5l"/>
</dbReference>
<feature type="compositionally biased region" description="Low complexity" evidence="2">
    <location>
        <begin position="662"/>
        <end position="678"/>
    </location>
</feature>
<name>A0A834I4M1_RHYFE</name>
<proteinExistence type="predicted"/>
<dbReference type="PANTHER" id="PTHR21740:SF8">
    <property type="entry name" value="NCK-ASSOCIATED PROTEIN 5"/>
    <property type="match status" value="1"/>
</dbReference>
<evidence type="ECO:0000313" key="3">
    <source>
        <dbReference type="EMBL" id="KAF7271270.1"/>
    </source>
</evidence>
<feature type="region of interest" description="Disordered" evidence="2">
    <location>
        <begin position="618"/>
        <end position="638"/>
    </location>
</feature>
<comment type="caution">
    <text evidence="3">The sequence shown here is derived from an EMBL/GenBank/DDBJ whole genome shotgun (WGS) entry which is preliminary data.</text>
</comment>
<feature type="coiled-coil region" evidence="1">
    <location>
        <begin position="2"/>
        <end position="36"/>
    </location>
</feature>
<protein>
    <submittedName>
        <fullName evidence="3">Uncharacterized protein</fullName>
    </submittedName>
</protein>
<reference evidence="3" key="1">
    <citation type="submission" date="2020-08" db="EMBL/GenBank/DDBJ databases">
        <title>Genome sequencing and assembly of the red palm weevil Rhynchophorus ferrugineus.</title>
        <authorList>
            <person name="Dias G.B."/>
            <person name="Bergman C.M."/>
            <person name="Manee M."/>
        </authorList>
    </citation>
    <scope>NUCLEOTIDE SEQUENCE</scope>
    <source>
        <strain evidence="3">AA-2017</strain>
        <tissue evidence="3">Whole larva</tissue>
    </source>
</reference>
<feature type="compositionally biased region" description="Polar residues" evidence="2">
    <location>
        <begin position="651"/>
        <end position="661"/>
    </location>
</feature>
<accession>A0A834I4M1</accession>
<feature type="region of interest" description="Disordered" evidence="2">
    <location>
        <begin position="263"/>
        <end position="334"/>
    </location>
</feature>
<dbReference type="PANTHER" id="PTHR21740">
    <property type="entry name" value="NCK-ASSOCIATED PROTEIN 5"/>
    <property type="match status" value="1"/>
</dbReference>
<feature type="region of interest" description="Disordered" evidence="2">
    <location>
        <begin position="887"/>
        <end position="907"/>
    </location>
</feature>
<keyword evidence="4" id="KW-1185">Reference proteome</keyword>
<evidence type="ECO:0000313" key="4">
    <source>
        <dbReference type="Proteomes" id="UP000625711"/>
    </source>
</evidence>
<dbReference type="EMBL" id="JAACXV010013987">
    <property type="protein sequence ID" value="KAF7271270.1"/>
    <property type="molecule type" value="Genomic_DNA"/>
</dbReference>